<evidence type="ECO:0000259" key="1">
    <source>
        <dbReference type="Pfam" id="PF22733"/>
    </source>
</evidence>
<reference evidence="2 3" key="1">
    <citation type="submission" date="2019-03" db="EMBL/GenBank/DDBJ databases">
        <title>Draft genome sequences of novel Actinobacteria.</title>
        <authorList>
            <person name="Sahin N."/>
            <person name="Ay H."/>
            <person name="Saygin H."/>
        </authorList>
    </citation>
    <scope>NUCLEOTIDE SEQUENCE [LARGE SCALE GENOMIC DNA]</scope>
    <source>
        <strain evidence="2 3">CH32</strain>
    </source>
</reference>
<name>A0A4R4YAB2_9ACTN</name>
<dbReference type="Proteomes" id="UP000295302">
    <property type="component" value="Unassembled WGS sequence"/>
</dbReference>
<dbReference type="InterPro" id="IPR054547">
    <property type="entry name" value="NNH1"/>
</dbReference>
<dbReference type="Pfam" id="PF22733">
    <property type="entry name" value="NNH1"/>
    <property type="match status" value="1"/>
</dbReference>
<dbReference type="Gene3D" id="3.80.10.10">
    <property type="entry name" value="Ribonuclease Inhibitor"/>
    <property type="match status" value="1"/>
</dbReference>
<sequence length="278" mass="30450">MALETAALKVGTAVGERALRTWLTARSTDESTRTPLVELMRVRFPDHFVRRKAERQLDDIADAVVARVLKLCGHEFPGLGDDDRLVVLAEVRDTLARADLSDRALLSADADPVRLARAIRATLPAPNDLGEAQSRLYEVVLDECCDCLVRVVRHLPEFQPRAATEMLGRLSGLAQVAAPLRTRAPQSRSCRCAGSSCGERENSDISPLSECLSLIHLDLDSARVHDLRPLARVHQLTHLDLQNCRELRDLSPLTGVPNLRTLLLTDAAPGLDLAAAGR</sequence>
<feature type="domain" description="NACHT N-terminal Helical" evidence="1">
    <location>
        <begin position="7"/>
        <end position="175"/>
    </location>
</feature>
<dbReference type="AlphaFoldDB" id="A0A4R4YAB2"/>
<protein>
    <recommendedName>
        <fullName evidence="1">NACHT N-terminal Helical domain-containing protein</fullName>
    </recommendedName>
</protein>
<proteinExistence type="predicted"/>
<accession>A0A4R4YAB2</accession>
<evidence type="ECO:0000313" key="3">
    <source>
        <dbReference type="Proteomes" id="UP000295302"/>
    </source>
</evidence>
<dbReference type="EMBL" id="SMKQ01000151">
    <property type="protein sequence ID" value="TDD40950.1"/>
    <property type="molecule type" value="Genomic_DNA"/>
</dbReference>
<keyword evidence="3" id="KW-1185">Reference proteome</keyword>
<organism evidence="2 3">
    <name type="scientific">Nonomuraea terrae</name>
    <dbReference type="NCBI Taxonomy" id="2530383"/>
    <lineage>
        <taxon>Bacteria</taxon>
        <taxon>Bacillati</taxon>
        <taxon>Actinomycetota</taxon>
        <taxon>Actinomycetes</taxon>
        <taxon>Streptosporangiales</taxon>
        <taxon>Streptosporangiaceae</taxon>
        <taxon>Nonomuraea</taxon>
    </lineage>
</organism>
<dbReference type="RefSeq" id="WP_132618990.1">
    <property type="nucleotide sequence ID" value="NZ_SMKQ01000151.1"/>
</dbReference>
<evidence type="ECO:0000313" key="2">
    <source>
        <dbReference type="EMBL" id="TDD40950.1"/>
    </source>
</evidence>
<gene>
    <name evidence="2" type="ORF">E1286_33655</name>
</gene>
<dbReference type="InterPro" id="IPR032675">
    <property type="entry name" value="LRR_dom_sf"/>
</dbReference>
<dbReference type="SUPFAM" id="SSF52058">
    <property type="entry name" value="L domain-like"/>
    <property type="match status" value="1"/>
</dbReference>
<dbReference type="OrthoDB" id="135105at2"/>
<comment type="caution">
    <text evidence="2">The sequence shown here is derived from an EMBL/GenBank/DDBJ whole genome shotgun (WGS) entry which is preliminary data.</text>
</comment>